<dbReference type="Pfam" id="PF07676">
    <property type="entry name" value="PD40"/>
    <property type="match status" value="4"/>
</dbReference>
<dbReference type="Gene3D" id="2.30.40.10">
    <property type="entry name" value="Urease, subunit C, domain 1"/>
    <property type="match status" value="1"/>
</dbReference>
<evidence type="ECO:0000256" key="1">
    <source>
        <dbReference type="ARBA" id="ARBA00009820"/>
    </source>
</evidence>
<dbReference type="InterPro" id="IPR006680">
    <property type="entry name" value="Amidohydro-rel"/>
</dbReference>
<dbReference type="InterPro" id="IPR032466">
    <property type="entry name" value="Metal_Hydrolase"/>
</dbReference>
<dbReference type="Gene3D" id="2.120.10.30">
    <property type="entry name" value="TolB, C-terminal domain"/>
    <property type="match status" value="3"/>
</dbReference>
<dbReference type="Gene3D" id="3.30.110.90">
    <property type="entry name" value="Amidohydrolase"/>
    <property type="match status" value="1"/>
</dbReference>
<evidence type="ECO:0000259" key="3">
    <source>
        <dbReference type="Pfam" id="PF01979"/>
    </source>
</evidence>
<protein>
    <submittedName>
        <fullName evidence="4">Amidohydrolase</fullName>
    </submittedName>
</protein>
<accession>A0A1S2VL54</accession>
<dbReference type="GO" id="GO:0016810">
    <property type="term" value="F:hydrolase activity, acting on carbon-nitrogen (but not peptide) bonds"/>
    <property type="evidence" value="ECO:0007669"/>
    <property type="project" value="InterPro"/>
</dbReference>
<dbReference type="InterPro" id="IPR011059">
    <property type="entry name" value="Metal-dep_hydrolase_composite"/>
</dbReference>
<feature type="chain" id="PRO_5010327873" evidence="2">
    <location>
        <begin position="22"/>
        <end position="1090"/>
    </location>
</feature>
<evidence type="ECO:0000313" key="4">
    <source>
        <dbReference type="EMBL" id="OIN59491.1"/>
    </source>
</evidence>
<evidence type="ECO:0000256" key="2">
    <source>
        <dbReference type="SAM" id="SignalP"/>
    </source>
</evidence>
<dbReference type="InterPro" id="IPR011659">
    <property type="entry name" value="WD40"/>
</dbReference>
<keyword evidence="4" id="KW-0378">Hydrolase</keyword>
<keyword evidence="5" id="KW-1185">Reference proteome</keyword>
<sequence>MNKLCTVLLTGSLLAAGSVMAQKKETWDVTKPHGPSRDVSFTTSEGTWMNLDISPDGKEIVFDMLGDLYTLPITGGEAKLLSGGLALEVQPRYSPDGKRISFTSDRGGGDNIWTINRDGSGLRQITNEDFRLLNNAVWTPDGQYIIARKHFTASRSLGAGEMWMYHSSGVSSGIQLTKRKNDQQDAGEPCVSPDGRYVYYSEDVSPGPIFQYNKDPNGQIYAIRRFDRQTGETKNIVTGPGGAVRPQISPDGRQLAFVRRVRTKSVLFIHDLKTGEEFPVFDQLNKDQQEAWAIMGLYTNYNWTPDGKDIIIWAKGKFFRVNVATTKATEIPFTVNAKLTVQDAVRFPQTVFSPTFESKMIRHTRTSPDEKFIVFHAAGFLYRKTLPNGKPERLTSDTGVFEYEPTFSPDGKFILYTTWSDSLTGSIRKYTLATRKIEVLTKEKGFYHAPAISPDGTQLVYRKSSGNNFMGYAYGKEPGLYLMPISGGTPRLLREGGDDPMFNKAGDRIFFVEGGAANALKSVSLNNTDEQTHFTSQYATKFVPSPDGRWIAFQELFQLYIAPFPAAGKGIDLSGGTRSFPVYKVTRDAGDYLHWSTDSQKLHWTIGPEYFTRSVQQSFAFVEGAPDKLPPIDSTGIQIGLTLTADVPKGIVAFKNGTILTMKDDAQGQPLVIENGTVVVQDNKILSVGPASQVTIPAGAREIDATGKTIMPGLIDSHAHIGTGNDKSPQQQWSYFANLAYGVTTVHDPSSNTEMVFSQSEMVKAGRMVGPRIYSTGTILYGADGDFKAIINSLDDAKSHLRRLKAVGAFSVKSYNQPRRNQRQQVIQAARDLQMMVVPEGGSFFNHNMTMIMDGHTTVEHNIPVDPVYKDVVQLWSNSKTGYTPTLIVSFGSVSGEYYWYQKTNVWEQERLLRFTPRAVIDSRSRRRQMLPDDDFGHIGNSQTAKKLADAGVSVHLGAHGQLQGLGAHWELWMLGQGGISNMQALKQATIGPARNLGLDKEVGSIEAGKLADILILDKSPLQDLRNSETIRYVMANGHLYDAATMNETGMVSRPRAKFFWETNRYNDAFEWHAETRSFGNVHCICQGQH</sequence>
<name>A0A1S2VL54_9BACT</name>
<keyword evidence="2" id="KW-0732">Signal</keyword>
<organism evidence="4 5">
    <name type="scientific">Arsenicibacter rosenii</name>
    <dbReference type="NCBI Taxonomy" id="1750698"/>
    <lineage>
        <taxon>Bacteria</taxon>
        <taxon>Pseudomonadati</taxon>
        <taxon>Bacteroidota</taxon>
        <taxon>Cytophagia</taxon>
        <taxon>Cytophagales</taxon>
        <taxon>Spirosomataceae</taxon>
        <taxon>Arsenicibacter</taxon>
    </lineage>
</organism>
<comment type="similarity">
    <text evidence="1">Belongs to the TolB family.</text>
</comment>
<dbReference type="AlphaFoldDB" id="A0A1S2VL54"/>
<feature type="signal peptide" evidence="2">
    <location>
        <begin position="1"/>
        <end position="21"/>
    </location>
</feature>
<dbReference type="OrthoDB" id="9815657at2"/>
<dbReference type="Pfam" id="PF01979">
    <property type="entry name" value="Amidohydro_1"/>
    <property type="match status" value="1"/>
</dbReference>
<dbReference type="PANTHER" id="PTHR36842">
    <property type="entry name" value="PROTEIN TOLB HOMOLOG"/>
    <property type="match status" value="1"/>
</dbReference>
<dbReference type="SUPFAM" id="SSF51556">
    <property type="entry name" value="Metallo-dependent hydrolases"/>
    <property type="match status" value="1"/>
</dbReference>
<dbReference type="Gene3D" id="3.40.50.10910">
    <property type="entry name" value="Amidohydrolase"/>
    <property type="match status" value="1"/>
</dbReference>
<feature type="domain" description="Amidohydrolase-related" evidence="3">
    <location>
        <begin position="943"/>
        <end position="1039"/>
    </location>
</feature>
<reference evidence="4 5" key="1">
    <citation type="submission" date="2016-10" db="EMBL/GenBank/DDBJ databases">
        <title>Arsenicibacter rosenii gen. nov., sp. nov., an efficient arsenic-methylating bacterium isolated from an arsenic-contaminated paddy soil.</title>
        <authorList>
            <person name="Huang K."/>
        </authorList>
    </citation>
    <scope>NUCLEOTIDE SEQUENCE [LARGE SCALE GENOMIC DNA]</scope>
    <source>
        <strain evidence="4 5">SM-1</strain>
    </source>
</reference>
<comment type="caution">
    <text evidence="4">The sequence shown here is derived from an EMBL/GenBank/DDBJ whole genome shotgun (WGS) entry which is preliminary data.</text>
</comment>
<dbReference type="Gene3D" id="1.20.58.520">
    <property type="entry name" value="Amidohydrolase"/>
    <property type="match status" value="1"/>
</dbReference>
<dbReference type="RefSeq" id="WP_071503173.1">
    <property type="nucleotide sequence ID" value="NZ_MORL01000004.1"/>
</dbReference>
<dbReference type="InterPro" id="IPR011042">
    <property type="entry name" value="6-blade_b-propeller_TolB-like"/>
</dbReference>
<dbReference type="SUPFAM" id="SSF51338">
    <property type="entry name" value="Composite domain of metallo-dependent hydrolases"/>
    <property type="match status" value="1"/>
</dbReference>
<dbReference type="EMBL" id="MORL01000004">
    <property type="protein sequence ID" value="OIN59491.1"/>
    <property type="molecule type" value="Genomic_DNA"/>
</dbReference>
<dbReference type="Proteomes" id="UP000181790">
    <property type="component" value="Unassembled WGS sequence"/>
</dbReference>
<dbReference type="SUPFAM" id="SSF82171">
    <property type="entry name" value="DPP6 N-terminal domain-like"/>
    <property type="match status" value="2"/>
</dbReference>
<proteinExistence type="inferred from homology"/>
<dbReference type="PANTHER" id="PTHR36842:SF1">
    <property type="entry name" value="PROTEIN TOLB"/>
    <property type="match status" value="1"/>
</dbReference>
<evidence type="ECO:0000313" key="5">
    <source>
        <dbReference type="Proteomes" id="UP000181790"/>
    </source>
</evidence>
<gene>
    <name evidence="4" type="ORF">BLX24_11025</name>
</gene>